<evidence type="ECO:0000313" key="2">
    <source>
        <dbReference type="EMBL" id="NHZ79027.1"/>
    </source>
</evidence>
<evidence type="ECO:0008006" key="4">
    <source>
        <dbReference type="Google" id="ProtNLM"/>
    </source>
</evidence>
<protein>
    <recommendedName>
        <fullName evidence="4">TonB C-terminal domain-containing protein</fullName>
    </recommendedName>
</protein>
<dbReference type="PANTHER" id="PTHR23084">
    <property type="entry name" value="PHOSPHATIDYLINOSITOL-4-PHOSPHATE 5-KINASE RELATED"/>
    <property type="match status" value="1"/>
</dbReference>
<evidence type="ECO:0000313" key="3">
    <source>
        <dbReference type="Proteomes" id="UP000621455"/>
    </source>
</evidence>
<dbReference type="SUPFAM" id="SSF82185">
    <property type="entry name" value="Histone H3 K4-specific methyltransferase SET7/9 N-terminal domain"/>
    <property type="match status" value="1"/>
</dbReference>
<accession>A0ABX0N8S0</accession>
<dbReference type="SMART" id="SM00698">
    <property type="entry name" value="MORN"/>
    <property type="match status" value="3"/>
</dbReference>
<dbReference type="Proteomes" id="UP000621455">
    <property type="component" value="Unassembled WGS sequence"/>
</dbReference>
<dbReference type="Pfam" id="PF02493">
    <property type="entry name" value="MORN"/>
    <property type="match status" value="4"/>
</dbReference>
<name>A0ABX0N8S0_9BURK</name>
<dbReference type="InterPro" id="IPR003409">
    <property type="entry name" value="MORN"/>
</dbReference>
<evidence type="ECO:0000256" key="1">
    <source>
        <dbReference type="ARBA" id="ARBA00022737"/>
    </source>
</evidence>
<dbReference type="Gene3D" id="2.20.110.10">
    <property type="entry name" value="Histone H3 K4-specific methyltransferase SET7/9 N-terminal domain"/>
    <property type="match status" value="2"/>
</dbReference>
<dbReference type="PANTHER" id="PTHR23084:SF263">
    <property type="entry name" value="MORN REPEAT-CONTAINING PROTEIN 1"/>
    <property type="match status" value="1"/>
</dbReference>
<comment type="caution">
    <text evidence="2">The sequence shown here is derived from an EMBL/GenBank/DDBJ whole genome shotgun (WGS) entry which is preliminary data.</text>
</comment>
<dbReference type="EMBL" id="WHJG01000005">
    <property type="protein sequence ID" value="NHZ79027.1"/>
    <property type="molecule type" value="Genomic_DNA"/>
</dbReference>
<sequence length="342" mass="37132">MKEPDMPSLPRLNPFLPLPLLTLALLLSPAPQAREACALALRGIETGADLRWRGPCKEGLAHGEGIIEKHGDERRPWRYAGMVEQGRPHGKGYLASYPGNEYSGEFRDGLQEGQGVSVNLLGDRYQGEWKAGKREGKGSIVYSLGGRYDGEWKNDQITGQGVAVLSSGRRAEGDAIPRATPSLPSPMPSGQFGQFGAPQLKADEPRTGSHILHRIVAGGRQPYGASWEQLTEEQRRAFRSRYALLDESDEPPYPLGGIGSVLRSIHAVTNAQGEAVPGLLSMIVIVDSEGNAQSVKTFASPTPELSALATLVAMKEKYKPARCSGKPCTMAFPYLMEFTHLR</sequence>
<keyword evidence="3" id="KW-1185">Reference proteome</keyword>
<reference evidence="2 3" key="1">
    <citation type="submission" date="2019-10" db="EMBL/GenBank/DDBJ databases">
        <title>Taxonomy of Antarctic Massilia spp.: description of Massilia rubra sp. nov., Massilia aquatica sp. nov., Massilia mucilaginosa sp. nov., Massilia frigida sp. nov. isolated from streams, lakes and regoliths.</title>
        <authorList>
            <person name="Holochova P."/>
            <person name="Sedlacek I."/>
            <person name="Kralova S."/>
            <person name="Maslanova I."/>
            <person name="Busse H.-J."/>
            <person name="Stankova E."/>
            <person name="Vrbovska V."/>
            <person name="Kovarovic V."/>
            <person name="Bartak M."/>
            <person name="Svec P."/>
            <person name="Pantucek R."/>
        </authorList>
    </citation>
    <scope>NUCLEOTIDE SEQUENCE [LARGE SCALE GENOMIC DNA]</scope>
    <source>
        <strain evidence="2 3">CCM 8695</strain>
    </source>
</reference>
<organism evidence="2 3">
    <name type="scientific">Massilia frigida</name>
    <dbReference type="NCBI Taxonomy" id="2609281"/>
    <lineage>
        <taxon>Bacteria</taxon>
        <taxon>Pseudomonadati</taxon>
        <taxon>Pseudomonadota</taxon>
        <taxon>Betaproteobacteria</taxon>
        <taxon>Burkholderiales</taxon>
        <taxon>Oxalobacteraceae</taxon>
        <taxon>Telluria group</taxon>
        <taxon>Massilia</taxon>
    </lineage>
</organism>
<gene>
    <name evidence="2" type="ORF">F2P44_07020</name>
</gene>
<keyword evidence="1" id="KW-0677">Repeat</keyword>
<proteinExistence type="predicted"/>